<dbReference type="SMART" id="SM00052">
    <property type="entry name" value="EAL"/>
    <property type="match status" value="1"/>
</dbReference>
<dbReference type="SUPFAM" id="SSF141868">
    <property type="entry name" value="EAL domain-like"/>
    <property type="match status" value="1"/>
</dbReference>
<dbReference type="CDD" id="cd01948">
    <property type="entry name" value="EAL"/>
    <property type="match status" value="1"/>
</dbReference>
<dbReference type="NCBIfam" id="TIGR00254">
    <property type="entry name" value="GGDEF"/>
    <property type="match status" value="1"/>
</dbReference>
<dbReference type="Pfam" id="PF13426">
    <property type="entry name" value="PAS_9"/>
    <property type="match status" value="2"/>
</dbReference>
<dbReference type="InterPro" id="IPR035919">
    <property type="entry name" value="EAL_sf"/>
</dbReference>
<reference evidence="6" key="1">
    <citation type="submission" date="2023-06" db="EMBL/GenBank/DDBJ databases">
        <authorList>
            <person name="Zhang S."/>
        </authorList>
    </citation>
    <scope>NUCLEOTIDE SEQUENCE</scope>
    <source>
        <strain evidence="6">SG2303</strain>
    </source>
</reference>
<dbReference type="Pfam" id="PF00563">
    <property type="entry name" value="EAL"/>
    <property type="match status" value="1"/>
</dbReference>
<feature type="transmembrane region" description="Helical" evidence="1">
    <location>
        <begin position="252"/>
        <end position="272"/>
    </location>
</feature>
<dbReference type="SMART" id="SM00267">
    <property type="entry name" value="GGDEF"/>
    <property type="match status" value="1"/>
</dbReference>
<organism evidence="6 7">
    <name type="scientific">Crenobacter oryzisoli</name>
    <dbReference type="NCBI Taxonomy" id="3056844"/>
    <lineage>
        <taxon>Bacteria</taxon>
        <taxon>Pseudomonadati</taxon>
        <taxon>Pseudomonadota</taxon>
        <taxon>Betaproteobacteria</taxon>
        <taxon>Neisseriales</taxon>
        <taxon>Neisseriaceae</taxon>
        <taxon>Crenobacter</taxon>
    </lineage>
</organism>
<feature type="transmembrane region" description="Helical" evidence="1">
    <location>
        <begin position="12"/>
        <end position="32"/>
    </location>
</feature>
<feature type="transmembrane region" description="Helical" evidence="1">
    <location>
        <begin position="207"/>
        <end position="231"/>
    </location>
</feature>
<feature type="domain" description="PAS" evidence="2">
    <location>
        <begin position="282"/>
        <end position="352"/>
    </location>
</feature>
<feature type="domain" description="GGDEF" evidence="5">
    <location>
        <begin position="681"/>
        <end position="814"/>
    </location>
</feature>
<feature type="domain" description="PAS" evidence="2">
    <location>
        <begin position="527"/>
        <end position="594"/>
    </location>
</feature>
<dbReference type="SMART" id="SM00091">
    <property type="entry name" value="PAS"/>
    <property type="match status" value="3"/>
</dbReference>
<dbReference type="InterPro" id="IPR035965">
    <property type="entry name" value="PAS-like_dom_sf"/>
</dbReference>
<feature type="domain" description="PAC" evidence="3">
    <location>
        <begin position="598"/>
        <end position="650"/>
    </location>
</feature>
<feature type="domain" description="PAS" evidence="2">
    <location>
        <begin position="431"/>
        <end position="476"/>
    </location>
</feature>
<dbReference type="PROSITE" id="PS50887">
    <property type="entry name" value="GGDEF"/>
    <property type="match status" value="1"/>
</dbReference>
<evidence type="ECO:0000259" key="3">
    <source>
        <dbReference type="PROSITE" id="PS50113"/>
    </source>
</evidence>
<dbReference type="Gene3D" id="3.30.70.270">
    <property type="match status" value="1"/>
</dbReference>
<dbReference type="InterPro" id="IPR001610">
    <property type="entry name" value="PAC"/>
</dbReference>
<name>A0ABT7XIK6_9NEIS</name>
<feature type="transmembrane region" description="Helical" evidence="1">
    <location>
        <begin position="39"/>
        <end position="60"/>
    </location>
</feature>
<dbReference type="EMBL" id="JAUEDK010000001">
    <property type="protein sequence ID" value="MDN0073404.1"/>
    <property type="molecule type" value="Genomic_DNA"/>
</dbReference>
<dbReference type="Proteomes" id="UP001168540">
    <property type="component" value="Unassembled WGS sequence"/>
</dbReference>
<feature type="transmembrane region" description="Helical" evidence="1">
    <location>
        <begin position="72"/>
        <end position="97"/>
    </location>
</feature>
<evidence type="ECO:0000313" key="6">
    <source>
        <dbReference type="EMBL" id="MDN0073404.1"/>
    </source>
</evidence>
<dbReference type="PROSITE" id="PS50883">
    <property type="entry name" value="EAL"/>
    <property type="match status" value="1"/>
</dbReference>
<feature type="transmembrane region" description="Helical" evidence="1">
    <location>
        <begin position="142"/>
        <end position="162"/>
    </location>
</feature>
<dbReference type="InterPro" id="IPR001633">
    <property type="entry name" value="EAL_dom"/>
</dbReference>
<dbReference type="Pfam" id="PF08448">
    <property type="entry name" value="PAS_4"/>
    <property type="match status" value="1"/>
</dbReference>
<dbReference type="SUPFAM" id="SSF55785">
    <property type="entry name" value="PYP-like sensor domain (PAS domain)"/>
    <property type="match status" value="3"/>
</dbReference>
<keyword evidence="1" id="KW-1133">Transmembrane helix</keyword>
<dbReference type="InterPro" id="IPR052155">
    <property type="entry name" value="Biofilm_reg_signaling"/>
</dbReference>
<dbReference type="RefSeq" id="WP_289827924.1">
    <property type="nucleotide sequence ID" value="NZ_JAUEDK010000001.1"/>
</dbReference>
<keyword evidence="1" id="KW-0812">Transmembrane</keyword>
<evidence type="ECO:0000313" key="7">
    <source>
        <dbReference type="Proteomes" id="UP001168540"/>
    </source>
</evidence>
<dbReference type="PANTHER" id="PTHR44757">
    <property type="entry name" value="DIGUANYLATE CYCLASE DGCP"/>
    <property type="match status" value="1"/>
</dbReference>
<dbReference type="Gene3D" id="3.20.20.450">
    <property type="entry name" value="EAL domain"/>
    <property type="match status" value="1"/>
</dbReference>
<dbReference type="PROSITE" id="PS50112">
    <property type="entry name" value="PAS"/>
    <property type="match status" value="3"/>
</dbReference>
<dbReference type="PANTHER" id="PTHR44757:SF2">
    <property type="entry name" value="BIOFILM ARCHITECTURE MAINTENANCE PROTEIN MBAA"/>
    <property type="match status" value="1"/>
</dbReference>
<dbReference type="InterPro" id="IPR043128">
    <property type="entry name" value="Rev_trsase/Diguanyl_cyclase"/>
</dbReference>
<dbReference type="Pfam" id="PF00990">
    <property type="entry name" value="GGDEF"/>
    <property type="match status" value="1"/>
</dbReference>
<evidence type="ECO:0000259" key="4">
    <source>
        <dbReference type="PROSITE" id="PS50883"/>
    </source>
</evidence>
<dbReference type="NCBIfam" id="TIGR00229">
    <property type="entry name" value="sensory_box"/>
    <property type="match status" value="3"/>
</dbReference>
<evidence type="ECO:0000256" key="1">
    <source>
        <dbReference type="SAM" id="Phobius"/>
    </source>
</evidence>
<accession>A0ABT7XIK6</accession>
<gene>
    <name evidence="6" type="ORF">QU481_00630</name>
</gene>
<dbReference type="InterPro" id="IPR000014">
    <property type="entry name" value="PAS"/>
</dbReference>
<evidence type="ECO:0000259" key="2">
    <source>
        <dbReference type="PROSITE" id="PS50112"/>
    </source>
</evidence>
<dbReference type="InterPro" id="IPR013656">
    <property type="entry name" value="PAS_4"/>
</dbReference>
<protein>
    <submittedName>
        <fullName evidence="6">EAL domain-containing protein</fullName>
    </submittedName>
</protein>
<feature type="domain" description="EAL" evidence="4">
    <location>
        <begin position="823"/>
        <end position="1076"/>
    </location>
</feature>
<sequence>MNSHVRPGPGYAGLVFAFFLGGMTFWPVDAAVGFGVPAFFAHGVLAFWTARVGFATIPWWPLLGALPLGYFAGPWTALSFALTCYVPMVLYHLLPWLRCPAPGHSVRRLFKLLMTLAIFPAPTIMLLEVLLRLKAPNANVSLALAIWGESVLALTLGVTLALSPPLMPRRRLELLLICVGMLMLWVLGCGFPSLWRVVPCQLLFFPALIIAAFRCDLAGAAVVGVMMVVLPALSPQMPGALGAGEERLYSDVAITLVLCISGQLVAVLAAGFRRNEAQLREFQHRFESLLEHSPSYLTVQDLSGRYQLVNRAFAQLAWRSPAEVVGLSADELFPREQLAEQLEHNRQVMERMEPMQFEEVLTLDRRTITVLSSRFPLFGADGAPVGVGCVSADITRIREEQLRRREAEGKYQALIEQSLMGIFIVQDEHYVYVNPRMAAMAGTTPEELIGKSIGTILAPQEHARLSAQIARRYRDNIEEMQYSTQIVGRNGALVDLEVHSRLFEYQGRRAIIGGVMDVTERLAADAELRLAAKVFENSTEGILVTDAEAHIIAVNSAFSRITGYSAEQTLGRLSRLFREGSPLNTAELREALEQDGYWQGELTDWRRDGESYPTELSISAVRDPNGALTNYVGVFTDITLRKQAEERLQFLANHDPLTRLSNRNSLIGRLESLLSQPQNGQRHALMFIDLDRFKLINDSFGHAAGDDLLREIAARLTQAAGERGLLSRLGGDEFTLLVEQYGDQLELEMLAEAILAELARPMFIHEHEVVVSGSIGISVSPGDGNDAMTLLKNADVAMYRAKDAGKNTHRFFAADMNSQTFERLRLENALRQALERREFELHYQPQVSAVSHTFEAVEALIRWRHPTLGLVPPLKFIPLAEETGLIRPIGVWILNEACRQLTAWDAAGIKVPRVAVNLSARQFSPALVQQVAEALHASGLEASRLELEITESLLMQNPLEAVDILHQLKSLGVHIAIDDFGTGYSSLSYLKRFPLDALKIDRSFVDGLPLDEDDAAIAEAIMAMAKKLRFTVVAEGVETLEQSQFLQTKGCALLQGYYFARPMPAGELAGWMKGRSVMRLSADEVMI</sequence>
<keyword evidence="7" id="KW-1185">Reference proteome</keyword>
<dbReference type="InterPro" id="IPR000700">
    <property type="entry name" value="PAS-assoc_C"/>
</dbReference>
<dbReference type="CDD" id="cd00130">
    <property type="entry name" value="PAS"/>
    <property type="match status" value="3"/>
</dbReference>
<dbReference type="PROSITE" id="PS50113">
    <property type="entry name" value="PAC"/>
    <property type="match status" value="1"/>
</dbReference>
<evidence type="ECO:0000259" key="5">
    <source>
        <dbReference type="PROSITE" id="PS50887"/>
    </source>
</evidence>
<dbReference type="InterPro" id="IPR000160">
    <property type="entry name" value="GGDEF_dom"/>
</dbReference>
<dbReference type="SUPFAM" id="SSF55073">
    <property type="entry name" value="Nucleotide cyclase"/>
    <property type="match status" value="1"/>
</dbReference>
<keyword evidence="1" id="KW-0472">Membrane</keyword>
<feature type="transmembrane region" description="Helical" evidence="1">
    <location>
        <begin position="174"/>
        <end position="195"/>
    </location>
</feature>
<feature type="transmembrane region" description="Helical" evidence="1">
    <location>
        <begin position="109"/>
        <end position="130"/>
    </location>
</feature>
<dbReference type="InterPro" id="IPR029787">
    <property type="entry name" value="Nucleotide_cyclase"/>
</dbReference>
<proteinExistence type="predicted"/>
<comment type="caution">
    <text evidence="6">The sequence shown here is derived from an EMBL/GenBank/DDBJ whole genome shotgun (WGS) entry which is preliminary data.</text>
</comment>
<dbReference type="CDD" id="cd01949">
    <property type="entry name" value="GGDEF"/>
    <property type="match status" value="1"/>
</dbReference>
<dbReference type="SMART" id="SM00086">
    <property type="entry name" value="PAC"/>
    <property type="match status" value="3"/>
</dbReference>
<dbReference type="Gene3D" id="3.30.450.20">
    <property type="entry name" value="PAS domain"/>
    <property type="match status" value="3"/>
</dbReference>